<dbReference type="GO" id="GO:0005634">
    <property type="term" value="C:nucleus"/>
    <property type="evidence" value="ECO:0007669"/>
    <property type="project" value="TreeGrafter"/>
</dbReference>
<evidence type="ECO:0000313" key="2">
    <source>
        <dbReference type="EMBL" id="QLL33039.1"/>
    </source>
</evidence>
<organism evidence="2 3">
    <name type="scientific">Torulaspora globosa</name>
    <dbReference type="NCBI Taxonomy" id="48254"/>
    <lineage>
        <taxon>Eukaryota</taxon>
        <taxon>Fungi</taxon>
        <taxon>Dikarya</taxon>
        <taxon>Ascomycota</taxon>
        <taxon>Saccharomycotina</taxon>
        <taxon>Saccharomycetes</taxon>
        <taxon>Saccharomycetales</taxon>
        <taxon>Saccharomycetaceae</taxon>
        <taxon>Torulaspora</taxon>
    </lineage>
</organism>
<accession>A0A7G3ZHQ3</accession>
<reference evidence="2 3" key="1">
    <citation type="submission" date="2020-06" db="EMBL/GenBank/DDBJ databases">
        <title>The yeast mating-type switching endonuclease HO is a domesticated member of an unorthodox homing genetic element family.</title>
        <authorList>
            <person name="Coughlan A.Y."/>
            <person name="Lombardi L."/>
            <person name="Braun-Galleani S."/>
            <person name="Martos A.R."/>
            <person name="Galeote V."/>
            <person name="Bigey F."/>
            <person name="Dequin S."/>
            <person name="Byrne K.P."/>
            <person name="Wolfe K.H."/>
        </authorList>
    </citation>
    <scope>NUCLEOTIDE SEQUENCE [LARGE SCALE GENOMIC DNA]</scope>
    <source>
        <strain evidence="2 3">CBS764</strain>
    </source>
</reference>
<proteinExistence type="inferred from homology"/>
<dbReference type="InterPro" id="IPR045115">
    <property type="entry name" value="BOL2"/>
</dbReference>
<evidence type="ECO:0000313" key="3">
    <source>
        <dbReference type="Proteomes" id="UP000515788"/>
    </source>
</evidence>
<dbReference type="OrthoDB" id="4983at2759"/>
<protein>
    <submittedName>
        <fullName evidence="2">Uncharacterized protein</fullName>
    </submittedName>
</protein>
<dbReference type="GO" id="GO:0005829">
    <property type="term" value="C:cytosol"/>
    <property type="evidence" value="ECO:0007669"/>
    <property type="project" value="TreeGrafter"/>
</dbReference>
<dbReference type="SUPFAM" id="SSF82657">
    <property type="entry name" value="BolA-like"/>
    <property type="match status" value="1"/>
</dbReference>
<comment type="similarity">
    <text evidence="1">Belongs to the BolA/IbaG family.</text>
</comment>
<dbReference type="PIRSF" id="PIRSF003113">
    <property type="entry name" value="BolA"/>
    <property type="match status" value="1"/>
</dbReference>
<dbReference type="GO" id="GO:0051604">
    <property type="term" value="P:protein maturation"/>
    <property type="evidence" value="ECO:0007669"/>
    <property type="project" value="InterPro"/>
</dbReference>
<dbReference type="GO" id="GO:0006879">
    <property type="term" value="P:intracellular iron ion homeostasis"/>
    <property type="evidence" value="ECO:0007669"/>
    <property type="project" value="InterPro"/>
</dbReference>
<dbReference type="GO" id="GO:0051537">
    <property type="term" value="F:2 iron, 2 sulfur cluster binding"/>
    <property type="evidence" value="ECO:0007669"/>
    <property type="project" value="InterPro"/>
</dbReference>
<dbReference type="EMBL" id="CP059249">
    <property type="protein sequence ID" value="QLL33039.1"/>
    <property type="molecule type" value="Genomic_DNA"/>
</dbReference>
<dbReference type="AlphaFoldDB" id="A0A7G3ZHQ3"/>
<dbReference type="Pfam" id="PF01722">
    <property type="entry name" value="BolA"/>
    <property type="match status" value="1"/>
</dbReference>
<dbReference type="InterPro" id="IPR036065">
    <property type="entry name" value="BolA-like_sf"/>
</dbReference>
<dbReference type="Gene3D" id="3.10.20.90">
    <property type="entry name" value="Phosphatidylinositol 3-kinase Catalytic Subunit, Chain A, domain 1"/>
    <property type="match status" value="1"/>
</dbReference>
<dbReference type="RefSeq" id="XP_037139713.1">
    <property type="nucleotide sequence ID" value="XM_037283817.1"/>
</dbReference>
<keyword evidence="3" id="KW-1185">Reference proteome</keyword>
<name>A0A7G3ZHQ3_9SACH</name>
<dbReference type="PANTHER" id="PTHR12735:SF27">
    <property type="entry name" value="BOLA-LIKE PROTEIN 2"/>
    <property type="match status" value="1"/>
</dbReference>
<dbReference type="Proteomes" id="UP000515788">
    <property type="component" value="Chromosome 4"/>
</dbReference>
<sequence length="106" mass="12095">MKFNTMQRAYWLPTGKEDQSSIMPSERDLRTKIESGIPDLHNLIVTDISNGCGQSFDVVVISNSFEGKNKLQRSRQINTLLKEEIAQIHAFSCKCYTEAEWSKIVV</sequence>
<dbReference type="PANTHER" id="PTHR12735">
    <property type="entry name" value="BOLA-LIKE PROTEIN-RELATED"/>
    <property type="match status" value="1"/>
</dbReference>
<evidence type="ECO:0000256" key="1">
    <source>
        <dbReference type="RuleBase" id="RU003860"/>
    </source>
</evidence>
<gene>
    <name evidence="2" type="ORF">HG536_0D05600</name>
</gene>
<dbReference type="GeneID" id="59326206"/>
<dbReference type="KEGG" id="tgb:HG536_0D05600"/>
<dbReference type="InterPro" id="IPR002634">
    <property type="entry name" value="BolA"/>
</dbReference>